<reference evidence="11" key="1">
    <citation type="journal article" date="2022" name="Arch. Microbiol.">
        <title>Microbulbifer okhotskensis sp. nov., isolated from a deep bottom sediment of the Okhotsk Sea.</title>
        <authorList>
            <person name="Romanenko L."/>
            <person name="Kurilenko V."/>
            <person name="Otstavnykh N."/>
            <person name="Velansky P."/>
            <person name="Isaeva M."/>
            <person name="Mikhailov V."/>
        </authorList>
    </citation>
    <scope>NUCLEOTIDE SEQUENCE</scope>
    <source>
        <strain evidence="11">OS29</strain>
    </source>
</reference>
<feature type="domain" description="Jacalin-type lectin" evidence="10">
    <location>
        <begin position="460"/>
        <end position="622"/>
    </location>
</feature>
<evidence type="ECO:0000313" key="11">
    <source>
        <dbReference type="EMBL" id="MCO1336444.1"/>
    </source>
</evidence>
<dbReference type="SUPFAM" id="SSF51695">
    <property type="entry name" value="PLC-like phosphodiesterases"/>
    <property type="match status" value="1"/>
</dbReference>
<evidence type="ECO:0000256" key="5">
    <source>
        <dbReference type="ARBA" id="ARBA00022729"/>
    </source>
</evidence>
<gene>
    <name evidence="11" type="ORF">MO867_19100</name>
</gene>
<dbReference type="InterPro" id="IPR051008">
    <property type="entry name" value="Telomere_Capping_Maintenance"/>
</dbReference>
<evidence type="ECO:0000256" key="7">
    <source>
        <dbReference type="ARBA" id="ARBA00023136"/>
    </source>
</evidence>
<dbReference type="RefSeq" id="WP_252472109.1">
    <property type="nucleotide sequence ID" value="NZ_JALBWM010000136.1"/>
</dbReference>
<dbReference type="EMBL" id="JALBWM010000136">
    <property type="protein sequence ID" value="MCO1336444.1"/>
    <property type="molecule type" value="Genomic_DNA"/>
</dbReference>
<keyword evidence="3" id="KW-0964">Secreted</keyword>
<dbReference type="Pfam" id="PF13330">
    <property type="entry name" value="Mucin2_WxxW"/>
    <property type="match status" value="1"/>
</dbReference>
<dbReference type="PANTHER" id="PTHR35518">
    <property type="entry name" value="MAINTENANCE OF TELOMOERE CAPPING"/>
    <property type="match status" value="1"/>
</dbReference>
<dbReference type="GO" id="GO:0016020">
    <property type="term" value="C:membrane"/>
    <property type="evidence" value="ECO:0007669"/>
    <property type="project" value="UniProtKB-SubCell"/>
</dbReference>
<evidence type="ECO:0000256" key="1">
    <source>
        <dbReference type="ARBA" id="ARBA00004370"/>
    </source>
</evidence>
<dbReference type="PANTHER" id="PTHR35518:SF2">
    <property type="entry name" value="MAINTENANCE OF TELOMERE CAPPING PROTEIN 6"/>
    <property type="match status" value="1"/>
</dbReference>
<keyword evidence="4" id="KW-0812">Transmembrane</keyword>
<sequence>MHKIIGLVSGLFLSASLSMSAQGEIDSSDDKVKRLDLQGQIDTKAPLSKSLWAGAHNAYASYQWDQGVYTDVNQWYAPEKLFRRGVRLVEYDTYPSSTFSSTPHLCHMGLEEATMCIYMFGTAATLGDGLDEVKDFLKDNNDEVIFLKFEAYDSDYHQNFRNKIGEKIESRLGELVFKPTDWGYTEDACASLPVQKLTKQDVLDAGRNVILFTQVPRDYPHTGDNNLCDYHDESNTSKFRRNVWIGVDEMDASGSLTSHEPLAQNSSQLTPDIDGNTSATTHYENGNFSVALDATTEYSKDDIKISGSTVMEKAEAGYNLLELALVEANATTIGASKAPQIEDFTWSWRNDSPSGGNRCAWMTNDGEITDYSCSTERVFACVDDERNWHISSTSGSWSDGYNVCAEQGYDFGMPYNAHENATLYSLRGSEGVNTSIWLNYYEPFEGFWIAGQDSYSDFGYIKKDAVGGTGGSEFDSIDLVKRKLLGSGAMNIKSVQIRSGSRIDGLKACYEFKQAISQATASNHELCIEYGNGEGGSLGTILSFNSASDEYLDDVEICVDDEKYEAGSVYYLKLTASDGSSISGGTEQGSCTTYASSSSQQIFAFHGSHDDEIDSLGVHKLSSSLVSPGYYATEWLDLDDPSSDGIDYESFNEHQAAGNITNSCEVSDVASIEARVADTKLDYPLTGESLLVGDIGPNYRFFCATEDCSDYEVRYFFTRAGCLP</sequence>
<feature type="chain" id="PRO_5040872739" description="Jacalin-type lectin domain-containing protein" evidence="9">
    <location>
        <begin position="22"/>
        <end position="724"/>
    </location>
</feature>
<proteinExistence type="predicted"/>
<comment type="caution">
    <text evidence="11">The sequence shown here is derived from an EMBL/GenBank/DDBJ whole genome shotgun (WGS) entry which is preliminary data.</text>
</comment>
<dbReference type="InterPro" id="IPR017946">
    <property type="entry name" value="PLC-like_Pdiesterase_TIM-brl"/>
</dbReference>
<comment type="subcellular location">
    <subcellularLocation>
        <location evidence="1">Membrane</location>
    </subcellularLocation>
    <subcellularLocation>
        <location evidence="2">Secreted</location>
    </subcellularLocation>
</comment>
<dbReference type="SUPFAM" id="SSF51101">
    <property type="entry name" value="Mannose-binding lectins"/>
    <property type="match status" value="1"/>
</dbReference>
<feature type="signal peptide" evidence="9">
    <location>
        <begin position="1"/>
        <end position="21"/>
    </location>
</feature>
<dbReference type="SUPFAM" id="SSF56436">
    <property type="entry name" value="C-type lectin-like"/>
    <property type="match status" value="1"/>
</dbReference>
<dbReference type="PROSITE" id="PS51752">
    <property type="entry name" value="JACALIN_LECTIN"/>
    <property type="match status" value="1"/>
</dbReference>
<dbReference type="Gene3D" id="3.20.20.190">
    <property type="entry name" value="Phosphatidylinositol (PI) phosphodiesterase"/>
    <property type="match status" value="1"/>
</dbReference>
<evidence type="ECO:0000259" key="10">
    <source>
        <dbReference type="PROSITE" id="PS51752"/>
    </source>
</evidence>
<evidence type="ECO:0000256" key="8">
    <source>
        <dbReference type="ARBA" id="ARBA00023180"/>
    </source>
</evidence>
<dbReference type="InterPro" id="IPR036404">
    <property type="entry name" value="Jacalin-like_lectin_dom_sf"/>
</dbReference>
<dbReference type="Gene3D" id="2.100.10.30">
    <property type="entry name" value="Jacalin-like lectin domain"/>
    <property type="match status" value="1"/>
</dbReference>
<dbReference type="InterPro" id="IPR001229">
    <property type="entry name" value="Jacalin-like_lectin_dom"/>
</dbReference>
<dbReference type="GO" id="GO:0005576">
    <property type="term" value="C:extracellular region"/>
    <property type="evidence" value="ECO:0007669"/>
    <property type="project" value="UniProtKB-SubCell"/>
</dbReference>
<evidence type="ECO:0000256" key="3">
    <source>
        <dbReference type="ARBA" id="ARBA00022525"/>
    </source>
</evidence>
<keyword evidence="5 9" id="KW-0732">Signal</keyword>
<name>A0A9X2ERF3_9GAMM</name>
<dbReference type="InterPro" id="IPR016187">
    <property type="entry name" value="CTDL_fold"/>
</dbReference>
<dbReference type="GO" id="GO:0008081">
    <property type="term" value="F:phosphoric diester hydrolase activity"/>
    <property type="evidence" value="ECO:0007669"/>
    <property type="project" value="InterPro"/>
</dbReference>
<dbReference type="Pfam" id="PF01419">
    <property type="entry name" value="Jacalin"/>
    <property type="match status" value="1"/>
</dbReference>
<evidence type="ECO:0000256" key="4">
    <source>
        <dbReference type="ARBA" id="ARBA00022692"/>
    </source>
</evidence>
<keyword evidence="8" id="KW-0325">Glycoprotein</keyword>
<dbReference type="Proteomes" id="UP001139028">
    <property type="component" value="Unassembled WGS sequence"/>
</dbReference>
<evidence type="ECO:0000313" key="12">
    <source>
        <dbReference type="Proteomes" id="UP001139028"/>
    </source>
</evidence>
<keyword evidence="7" id="KW-0472">Membrane</keyword>
<dbReference type="InterPro" id="IPR025155">
    <property type="entry name" value="WxxW_domain"/>
</dbReference>
<organism evidence="11 12">
    <name type="scientific">Microbulbifer okhotskensis</name>
    <dbReference type="NCBI Taxonomy" id="2926617"/>
    <lineage>
        <taxon>Bacteria</taxon>
        <taxon>Pseudomonadati</taxon>
        <taxon>Pseudomonadota</taxon>
        <taxon>Gammaproteobacteria</taxon>
        <taxon>Cellvibrionales</taxon>
        <taxon>Microbulbiferaceae</taxon>
        <taxon>Microbulbifer</taxon>
    </lineage>
</organism>
<dbReference type="AlphaFoldDB" id="A0A9X2ERF3"/>
<protein>
    <recommendedName>
        <fullName evidence="10">Jacalin-type lectin domain-containing protein</fullName>
    </recommendedName>
</protein>
<keyword evidence="12" id="KW-1185">Reference proteome</keyword>
<accession>A0A9X2ERF3</accession>
<evidence type="ECO:0000256" key="2">
    <source>
        <dbReference type="ARBA" id="ARBA00004613"/>
    </source>
</evidence>
<keyword evidence="6" id="KW-1133">Transmembrane helix</keyword>
<dbReference type="PROSITE" id="PS50007">
    <property type="entry name" value="PIPLC_X_DOMAIN"/>
    <property type="match status" value="1"/>
</dbReference>
<evidence type="ECO:0000256" key="9">
    <source>
        <dbReference type="SAM" id="SignalP"/>
    </source>
</evidence>
<dbReference type="GO" id="GO:0006629">
    <property type="term" value="P:lipid metabolic process"/>
    <property type="evidence" value="ECO:0007669"/>
    <property type="project" value="InterPro"/>
</dbReference>
<evidence type="ECO:0000256" key="6">
    <source>
        <dbReference type="ARBA" id="ARBA00022989"/>
    </source>
</evidence>